<name>A0A6A6VSS0_9PEZI</name>
<keyword evidence="1" id="KW-1133">Transmembrane helix</keyword>
<protein>
    <submittedName>
        <fullName evidence="2">Uncharacterized protein</fullName>
    </submittedName>
</protein>
<proteinExistence type="predicted"/>
<keyword evidence="1" id="KW-0812">Transmembrane</keyword>
<organism evidence="2 3">
    <name type="scientific">Pseudovirgaria hyperparasitica</name>
    <dbReference type="NCBI Taxonomy" id="470096"/>
    <lineage>
        <taxon>Eukaryota</taxon>
        <taxon>Fungi</taxon>
        <taxon>Dikarya</taxon>
        <taxon>Ascomycota</taxon>
        <taxon>Pezizomycotina</taxon>
        <taxon>Dothideomycetes</taxon>
        <taxon>Dothideomycetes incertae sedis</taxon>
        <taxon>Acrospermales</taxon>
        <taxon>Acrospermaceae</taxon>
        <taxon>Pseudovirgaria</taxon>
    </lineage>
</organism>
<evidence type="ECO:0000256" key="1">
    <source>
        <dbReference type="SAM" id="Phobius"/>
    </source>
</evidence>
<evidence type="ECO:0000313" key="2">
    <source>
        <dbReference type="EMBL" id="KAF2753718.1"/>
    </source>
</evidence>
<dbReference type="RefSeq" id="XP_033596169.1">
    <property type="nucleotide sequence ID" value="XM_033739494.1"/>
</dbReference>
<evidence type="ECO:0000313" key="3">
    <source>
        <dbReference type="Proteomes" id="UP000799437"/>
    </source>
</evidence>
<dbReference type="GeneID" id="54480548"/>
<dbReference type="AlphaFoldDB" id="A0A6A6VSS0"/>
<keyword evidence="3" id="KW-1185">Reference proteome</keyword>
<dbReference type="Proteomes" id="UP000799437">
    <property type="component" value="Unassembled WGS sequence"/>
</dbReference>
<accession>A0A6A6VSS0</accession>
<dbReference type="EMBL" id="ML996583">
    <property type="protein sequence ID" value="KAF2753718.1"/>
    <property type="molecule type" value="Genomic_DNA"/>
</dbReference>
<keyword evidence="1" id="KW-0472">Membrane</keyword>
<sequence>MPMPISPTVWFLLHGRAPCIHGLLIIIVIIIIKHHEMIWRHLKAILLLQTILVLILHFEYKCQSYTWSYQSNAIVARRWYCLTFVSRATAI</sequence>
<gene>
    <name evidence="2" type="ORF">EJ05DRAFT_169706</name>
</gene>
<reference evidence="2" key="1">
    <citation type="journal article" date="2020" name="Stud. Mycol.">
        <title>101 Dothideomycetes genomes: a test case for predicting lifestyles and emergence of pathogens.</title>
        <authorList>
            <person name="Haridas S."/>
            <person name="Albert R."/>
            <person name="Binder M."/>
            <person name="Bloem J."/>
            <person name="Labutti K."/>
            <person name="Salamov A."/>
            <person name="Andreopoulos B."/>
            <person name="Baker S."/>
            <person name="Barry K."/>
            <person name="Bills G."/>
            <person name="Bluhm B."/>
            <person name="Cannon C."/>
            <person name="Castanera R."/>
            <person name="Culley D."/>
            <person name="Daum C."/>
            <person name="Ezra D."/>
            <person name="Gonzalez J."/>
            <person name="Henrissat B."/>
            <person name="Kuo A."/>
            <person name="Liang C."/>
            <person name="Lipzen A."/>
            <person name="Lutzoni F."/>
            <person name="Magnuson J."/>
            <person name="Mondo S."/>
            <person name="Nolan M."/>
            <person name="Ohm R."/>
            <person name="Pangilinan J."/>
            <person name="Park H.-J."/>
            <person name="Ramirez L."/>
            <person name="Alfaro M."/>
            <person name="Sun H."/>
            <person name="Tritt A."/>
            <person name="Yoshinaga Y."/>
            <person name="Zwiers L.-H."/>
            <person name="Turgeon B."/>
            <person name="Goodwin S."/>
            <person name="Spatafora J."/>
            <person name="Crous P."/>
            <person name="Grigoriev I."/>
        </authorList>
    </citation>
    <scope>NUCLEOTIDE SEQUENCE</scope>
    <source>
        <strain evidence="2">CBS 121739</strain>
    </source>
</reference>
<feature type="transmembrane region" description="Helical" evidence="1">
    <location>
        <begin position="12"/>
        <end position="32"/>
    </location>
</feature>